<keyword evidence="1" id="KW-0645">Protease</keyword>
<comment type="caution">
    <text evidence="6">The sequence shown here is derived from an EMBL/GenBank/DDBJ whole genome shotgun (WGS) entry which is preliminary data.</text>
</comment>
<keyword evidence="3" id="KW-0378">Hydrolase</keyword>
<dbReference type="OrthoDB" id="406838at2759"/>
<dbReference type="Proteomes" id="UP000036987">
    <property type="component" value="Unassembled WGS sequence"/>
</dbReference>
<evidence type="ECO:0000313" key="7">
    <source>
        <dbReference type="Proteomes" id="UP000036987"/>
    </source>
</evidence>
<evidence type="ECO:0000256" key="1">
    <source>
        <dbReference type="ARBA" id="ARBA00022670"/>
    </source>
</evidence>
<dbReference type="GO" id="GO:0008270">
    <property type="term" value="F:zinc ion binding"/>
    <property type="evidence" value="ECO:0007669"/>
    <property type="project" value="InterPro"/>
</dbReference>
<dbReference type="GO" id="GO:0030198">
    <property type="term" value="P:extracellular matrix organization"/>
    <property type="evidence" value="ECO:0000318"/>
    <property type="project" value="GO_Central"/>
</dbReference>
<keyword evidence="4" id="KW-0862">Zinc</keyword>
<keyword evidence="2" id="KW-0479">Metal-binding</keyword>
<dbReference type="InterPro" id="IPR024079">
    <property type="entry name" value="MetalloPept_cat_dom_sf"/>
</dbReference>
<dbReference type="GO" id="GO:0006508">
    <property type="term" value="P:proteolysis"/>
    <property type="evidence" value="ECO:0007669"/>
    <property type="project" value="UniProtKB-KW"/>
</dbReference>
<dbReference type="Gene3D" id="3.40.390.10">
    <property type="entry name" value="Collagenase (Catalytic Domain)"/>
    <property type="match status" value="1"/>
</dbReference>
<evidence type="ECO:0000313" key="6">
    <source>
        <dbReference type="EMBL" id="KMZ58234.1"/>
    </source>
</evidence>
<dbReference type="SUPFAM" id="SSF55486">
    <property type="entry name" value="Metalloproteases ('zincins'), catalytic domain"/>
    <property type="match status" value="1"/>
</dbReference>
<dbReference type="Pfam" id="PF00413">
    <property type="entry name" value="Peptidase_M10"/>
    <property type="match status" value="1"/>
</dbReference>
<dbReference type="InterPro" id="IPR001818">
    <property type="entry name" value="Pept_M10_metallopeptidase"/>
</dbReference>
<keyword evidence="7" id="KW-1185">Reference proteome</keyword>
<evidence type="ECO:0000256" key="4">
    <source>
        <dbReference type="ARBA" id="ARBA00022833"/>
    </source>
</evidence>
<dbReference type="GO" id="GO:0004222">
    <property type="term" value="F:metalloendopeptidase activity"/>
    <property type="evidence" value="ECO:0000318"/>
    <property type="project" value="GO_Central"/>
</dbReference>
<sequence>MGSSDTSVKSQANIVLQFLPIPGPHVASATAPPSPQVELTFDSGEIWAKGDTPPRPQNSLDLHSVALHLIGHAIGLRHRGNVPANLGTVMNKRLVDRNGNPVVEGITKTSLQTPDIILAETKYRPCNN</sequence>
<gene>
    <name evidence="6" type="ORF">ZOSMA_791G00010</name>
</gene>
<evidence type="ECO:0000256" key="3">
    <source>
        <dbReference type="ARBA" id="ARBA00022801"/>
    </source>
</evidence>
<protein>
    <recommendedName>
        <fullName evidence="5">Peptidase M10 metallopeptidase domain-containing protein</fullName>
    </recommendedName>
</protein>
<name>A0A0K9NN88_ZOSMR</name>
<reference evidence="7" key="1">
    <citation type="journal article" date="2016" name="Nature">
        <title>The genome of the seagrass Zostera marina reveals angiosperm adaptation to the sea.</title>
        <authorList>
            <person name="Olsen J.L."/>
            <person name="Rouze P."/>
            <person name="Verhelst B."/>
            <person name="Lin Y.-C."/>
            <person name="Bayer T."/>
            <person name="Collen J."/>
            <person name="Dattolo E."/>
            <person name="De Paoli E."/>
            <person name="Dittami S."/>
            <person name="Maumus F."/>
            <person name="Michel G."/>
            <person name="Kersting A."/>
            <person name="Lauritano C."/>
            <person name="Lohaus R."/>
            <person name="Toepel M."/>
            <person name="Tonon T."/>
            <person name="Vanneste K."/>
            <person name="Amirebrahimi M."/>
            <person name="Brakel J."/>
            <person name="Bostroem C."/>
            <person name="Chovatia M."/>
            <person name="Grimwood J."/>
            <person name="Jenkins J.W."/>
            <person name="Jueterbock A."/>
            <person name="Mraz A."/>
            <person name="Stam W.T."/>
            <person name="Tice H."/>
            <person name="Bornberg-Bauer E."/>
            <person name="Green P.J."/>
            <person name="Pearson G.A."/>
            <person name="Procaccini G."/>
            <person name="Duarte C.M."/>
            <person name="Schmutz J."/>
            <person name="Reusch T.B.H."/>
            <person name="Van de Peer Y."/>
        </authorList>
    </citation>
    <scope>NUCLEOTIDE SEQUENCE [LARGE SCALE GENOMIC DNA]</scope>
    <source>
        <strain evidence="7">cv. Finnish</strain>
    </source>
</reference>
<dbReference type="GO" id="GO:0031012">
    <property type="term" value="C:extracellular matrix"/>
    <property type="evidence" value="ECO:0007669"/>
    <property type="project" value="InterPro"/>
</dbReference>
<evidence type="ECO:0000259" key="5">
    <source>
        <dbReference type="Pfam" id="PF00413"/>
    </source>
</evidence>
<dbReference type="GO" id="GO:0030574">
    <property type="term" value="P:collagen catabolic process"/>
    <property type="evidence" value="ECO:0000318"/>
    <property type="project" value="GO_Central"/>
</dbReference>
<accession>A0A0K9NN88</accession>
<dbReference type="EMBL" id="LFYR01001964">
    <property type="protein sequence ID" value="KMZ58234.1"/>
    <property type="molecule type" value="Genomic_DNA"/>
</dbReference>
<dbReference type="AlphaFoldDB" id="A0A0K9NN88"/>
<feature type="domain" description="Peptidase M10 metallopeptidase" evidence="5">
    <location>
        <begin position="24"/>
        <end position="82"/>
    </location>
</feature>
<organism evidence="6 7">
    <name type="scientific">Zostera marina</name>
    <name type="common">Eelgrass</name>
    <dbReference type="NCBI Taxonomy" id="29655"/>
    <lineage>
        <taxon>Eukaryota</taxon>
        <taxon>Viridiplantae</taxon>
        <taxon>Streptophyta</taxon>
        <taxon>Embryophyta</taxon>
        <taxon>Tracheophyta</taxon>
        <taxon>Spermatophyta</taxon>
        <taxon>Magnoliopsida</taxon>
        <taxon>Liliopsida</taxon>
        <taxon>Zosteraceae</taxon>
        <taxon>Zostera</taxon>
    </lineage>
</organism>
<evidence type="ECO:0000256" key="2">
    <source>
        <dbReference type="ARBA" id="ARBA00022723"/>
    </source>
</evidence>
<proteinExistence type="predicted"/>